<feature type="transmembrane region" description="Helical" evidence="1">
    <location>
        <begin position="6"/>
        <end position="26"/>
    </location>
</feature>
<dbReference type="AlphaFoldDB" id="A0A557XW53"/>
<keyword evidence="1" id="KW-0472">Membrane</keyword>
<organism evidence="2 3">
    <name type="scientific">Mycobacterium helveticum</name>
    <dbReference type="NCBI Taxonomy" id="2592811"/>
    <lineage>
        <taxon>Bacteria</taxon>
        <taxon>Bacillati</taxon>
        <taxon>Actinomycetota</taxon>
        <taxon>Actinomycetes</taxon>
        <taxon>Mycobacteriales</taxon>
        <taxon>Mycobacteriaceae</taxon>
        <taxon>Mycobacterium</taxon>
    </lineage>
</organism>
<keyword evidence="1" id="KW-0812">Transmembrane</keyword>
<keyword evidence="3" id="KW-1185">Reference proteome</keyword>
<evidence type="ECO:0000256" key="1">
    <source>
        <dbReference type="SAM" id="Phobius"/>
    </source>
</evidence>
<dbReference type="OrthoDB" id="4627516at2"/>
<sequence>MWNSVLFLGFGMALDPLRLGLVAVVLSRQRPMLNLFAFWLGGMIAGIGIGMAVLVVMRDTAMAALRSAAAVVADVRSSIAFFEGGHLKITLGVIALVSLVVLLARERARTVRRVVAVSGHSGGTEMAAQPRVLRLFARLGAVNQSILNRGFFWPAFLVGLGSATPPVETLMLLTIIMASGAAIGTQFSAFLVYTVMVLAVIEIPLVCYLGAPEKTQAVMVRVQNWLRVRRARISQAALGVSGVVLMVQGVGSL</sequence>
<evidence type="ECO:0000313" key="3">
    <source>
        <dbReference type="Proteomes" id="UP000320513"/>
    </source>
</evidence>
<feature type="transmembrane region" description="Helical" evidence="1">
    <location>
        <begin position="33"/>
        <end position="57"/>
    </location>
</feature>
<feature type="transmembrane region" description="Helical" evidence="1">
    <location>
        <begin position="85"/>
        <end position="104"/>
    </location>
</feature>
<keyword evidence="1" id="KW-1133">Transmembrane helix</keyword>
<dbReference type="Pfam" id="PF11139">
    <property type="entry name" value="SfLAP"/>
    <property type="match status" value="1"/>
</dbReference>
<gene>
    <name evidence="2" type="ORF">FPZ47_10315</name>
</gene>
<evidence type="ECO:0000313" key="2">
    <source>
        <dbReference type="EMBL" id="TVS90260.1"/>
    </source>
</evidence>
<proteinExistence type="predicted"/>
<feature type="transmembrane region" description="Helical" evidence="1">
    <location>
        <begin position="232"/>
        <end position="251"/>
    </location>
</feature>
<protein>
    <submittedName>
        <fullName evidence="2">GAP family protein</fullName>
    </submittedName>
</protein>
<accession>A0A557XW53</accession>
<feature type="transmembrane region" description="Helical" evidence="1">
    <location>
        <begin position="151"/>
        <end position="178"/>
    </location>
</feature>
<feature type="transmembrane region" description="Helical" evidence="1">
    <location>
        <begin position="190"/>
        <end position="211"/>
    </location>
</feature>
<dbReference type="Proteomes" id="UP000320513">
    <property type="component" value="Unassembled WGS sequence"/>
</dbReference>
<name>A0A557XW53_9MYCO</name>
<comment type="caution">
    <text evidence="2">The sequence shown here is derived from an EMBL/GenBank/DDBJ whole genome shotgun (WGS) entry which is preliminary data.</text>
</comment>
<reference evidence="2 3" key="1">
    <citation type="submission" date="2019-07" db="EMBL/GenBank/DDBJ databases">
        <title>New Mycobacterium species.</title>
        <authorList>
            <person name="Tortoli E."/>
            <person name="Ghielmetti G."/>
            <person name="Friedel U."/>
            <person name="Trovato A."/>
        </authorList>
    </citation>
    <scope>NUCLEOTIDE SEQUENCE [LARGE SCALE GENOMIC DNA]</scope>
    <source>
        <strain evidence="2 3">16-83</strain>
    </source>
</reference>
<dbReference type="InterPro" id="IPR021315">
    <property type="entry name" value="Gap/Sap"/>
</dbReference>
<dbReference type="EMBL" id="VMQU01000034">
    <property type="protein sequence ID" value="TVS90260.1"/>
    <property type="molecule type" value="Genomic_DNA"/>
</dbReference>